<reference evidence="9" key="1">
    <citation type="journal article" date="2010" name="PLoS Negl. Trop. Dis.">
        <title>The genome sequence of Trypanosoma brucei gambiense, causative agent of chronic human african trypanosomiasis.</title>
        <authorList>
            <person name="Jackson A.P."/>
            <person name="Sanders M."/>
            <person name="Berry A."/>
            <person name="McQuillan J."/>
            <person name="Aslett M.A."/>
            <person name="Quail M.A."/>
            <person name="Chukualim B."/>
            <person name="Capewell P."/>
            <person name="MacLeod A."/>
            <person name="Melville S.E."/>
            <person name="Gibson W."/>
            <person name="Barry J.D."/>
            <person name="Berriman M."/>
            <person name="Hertz-Fowler C."/>
        </authorList>
    </citation>
    <scope>NUCLEOTIDE SEQUENCE [LARGE SCALE GENOMIC DNA]</scope>
    <source>
        <strain evidence="9">MHOM/CI/86/DAL972</strain>
    </source>
</reference>
<dbReference type="Pfam" id="PF02493">
    <property type="entry name" value="MORN"/>
    <property type="match status" value="3"/>
</dbReference>
<dbReference type="GO" id="GO:0031514">
    <property type="term" value="C:motile cilium"/>
    <property type="evidence" value="ECO:0007669"/>
    <property type="project" value="UniProtKB-SubCell"/>
</dbReference>
<gene>
    <name evidence="8" type="ORF">TbgDal_VII3630</name>
</gene>
<dbReference type="Proteomes" id="UP000002316">
    <property type="component" value="Chromosome 7"/>
</dbReference>
<feature type="region of interest" description="Disordered" evidence="7">
    <location>
        <begin position="337"/>
        <end position="363"/>
    </location>
</feature>
<dbReference type="KEGG" id="tbg:TbgDal_VII3630"/>
<dbReference type="InterPro" id="IPR042814">
    <property type="entry name" value="Morn5"/>
</dbReference>
<name>C9ZSP0_TRYB9</name>
<dbReference type="VEuPathDB" id="TriTrypDB:Tbg972.7.3630"/>
<keyword evidence="4" id="KW-0282">Flagellum</keyword>
<sequence length="363" mass="39509">MWLIYTNVYIHVCLYTGLYIQGRNKKKKASAQPAVMFYTGCSYRGERTSDDRRFDGQGIFTFANGDTYVGAHRDGCMHGHGTLFFAKERGGGHYVGVWENGRNVSGAFVFSDGLVYGSGEQTKIPDPSAGGPLTPEVSETGTILAAQQSGNTGESDKQITNASVSGEGEEVEAPPVDTSSNSTLARNWLYCRKGDRRLWAEHLREVMPVLPLQALLGGERAPQSRKWAKSLVVAPCVAAEAKTPATFAQGQPRCLSDVPEEFWSDEEQRKSVVSRMELQASPFIGAQGGAGREETMIDGERLATNLTLRIIKPLESEAMRRAIEAAALASTAARVKSDTFMSPRSRSSSEKSSHCLNIVEDSL</sequence>
<accession>C9ZSP0</accession>
<evidence type="ECO:0000256" key="7">
    <source>
        <dbReference type="SAM" id="MobiDB-lite"/>
    </source>
</evidence>
<evidence type="ECO:0000256" key="4">
    <source>
        <dbReference type="ARBA" id="ARBA00022846"/>
    </source>
</evidence>
<dbReference type="RefSeq" id="XP_011774705.1">
    <property type="nucleotide sequence ID" value="XM_011776403.1"/>
</dbReference>
<feature type="region of interest" description="Disordered" evidence="7">
    <location>
        <begin position="147"/>
        <end position="179"/>
    </location>
</feature>
<evidence type="ECO:0000256" key="1">
    <source>
        <dbReference type="ARBA" id="ARBA00004230"/>
    </source>
</evidence>
<protein>
    <recommendedName>
        <fullName evidence="2">MORN repeat-containing protein 5</fullName>
    </recommendedName>
</protein>
<evidence type="ECO:0000256" key="6">
    <source>
        <dbReference type="ARBA" id="ARBA00023273"/>
    </source>
</evidence>
<dbReference type="Gene3D" id="2.20.110.10">
    <property type="entry name" value="Histone H3 K4-specific methyltransferase SET7/9 N-terminal domain"/>
    <property type="match status" value="1"/>
</dbReference>
<keyword evidence="6" id="KW-0966">Cell projection</keyword>
<dbReference type="SUPFAM" id="SSF82185">
    <property type="entry name" value="Histone H3 K4-specific methyltransferase SET7/9 N-terminal domain"/>
    <property type="match status" value="1"/>
</dbReference>
<organism evidence="8 9">
    <name type="scientific">Trypanosoma brucei gambiense (strain MHOM/CI/86/DAL972)</name>
    <dbReference type="NCBI Taxonomy" id="679716"/>
    <lineage>
        <taxon>Eukaryota</taxon>
        <taxon>Discoba</taxon>
        <taxon>Euglenozoa</taxon>
        <taxon>Kinetoplastea</taxon>
        <taxon>Metakinetoplastina</taxon>
        <taxon>Trypanosomatida</taxon>
        <taxon>Trypanosomatidae</taxon>
        <taxon>Trypanosoma</taxon>
    </lineage>
</organism>
<evidence type="ECO:0000256" key="3">
    <source>
        <dbReference type="ARBA" id="ARBA00022737"/>
    </source>
</evidence>
<dbReference type="PANTHER" id="PTHR46437">
    <property type="entry name" value="MORN REPEAT-CONTAINING PROTEIN 5"/>
    <property type="match status" value="1"/>
</dbReference>
<dbReference type="OrthoDB" id="294378at2759"/>
<comment type="subcellular location">
    <subcellularLocation>
        <location evidence="1">Cell projection</location>
        <location evidence="1">Cilium</location>
        <location evidence="1">Flagellum</location>
    </subcellularLocation>
</comment>
<dbReference type="InterPro" id="IPR003409">
    <property type="entry name" value="MORN"/>
</dbReference>
<proteinExistence type="predicted"/>
<dbReference type="EMBL" id="FN554970">
    <property type="protein sequence ID" value="CBH12424.1"/>
    <property type="molecule type" value="Genomic_DNA"/>
</dbReference>
<evidence type="ECO:0000256" key="2">
    <source>
        <dbReference type="ARBA" id="ARBA00016322"/>
    </source>
</evidence>
<keyword evidence="5" id="KW-0969">Cilium</keyword>
<feature type="compositionally biased region" description="Polar residues" evidence="7">
    <location>
        <begin position="147"/>
        <end position="164"/>
    </location>
</feature>
<evidence type="ECO:0000256" key="5">
    <source>
        <dbReference type="ARBA" id="ARBA00023069"/>
    </source>
</evidence>
<keyword evidence="3" id="KW-0677">Repeat</keyword>
<evidence type="ECO:0000313" key="8">
    <source>
        <dbReference type="EMBL" id="CBH12424.1"/>
    </source>
</evidence>
<dbReference type="AlphaFoldDB" id="C9ZSP0"/>
<dbReference type="PANTHER" id="PTHR46437:SF1">
    <property type="entry name" value="MORN REPEAT-CONTAINING PROTEIN 5"/>
    <property type="match status" value="1"/>
</dbReference>
<dbReference type="GeneID" id="23862556"/>
<evidence type="ECO:0000313" key="9">
    <source>
        <dbReference type="Proteomes" id="UP000002316"/>
    </source>
</evidence>